<dbReference type="AlphaFoldDB" id="A0A2N5UED9"/>
<organism evidence="2 3">
    <name type="scientific">Puccinia coronata f. sp. avenae</name>
    <dbReference type="NCBI Taxonomy" id="200324"/>
    <lineage>
        <taxon>Eukaryota</taxon>
        <taxon>Fungi</taxon>
        <taxon>Dikarya</taxon>
        <taxon>Basidiomycota</taxon>
        <taxon>Pucciniomycotina</taxon>
        <taxon>Pucciniomycetes</taxon>
        <taxon>Pucciniales</taxon>
        <taxon>Pucciniaceae</taxon>
        <taxon>Puccinia</taxon>
    </lineage>
</organism>
<dbReference type="Proteomes" id="UP000235392">
    <property type="component" value="Unassembled WGS sequence"/>
</dbReference>
<keyword evidence="1" id="KW-0472">Membrane</keyword>
<comment type="caution">
    <text evidence="2">The sequence shown here is derived from an EMBL/GenBank/DDBJ whole genome shotgun (WGS) entry which is preliminary data.</text>
</comment>
<evidence type="ECO:0000313" key="3">
    <source>
        <dbReference type="Proteomes" id="UP000235392"/>
    </source>
</evidence>
<sequence length="239" mass="27053">MNETIDLVSEFRLHFLVSIACLPLNPARKKDQFAFVVDQVQMILKPAELVLLSFYLLFLVVALSFALLAFCRINIYSLSPDSNQNYGGAFTEFIPGHRNYIDLNSDTYISFIARNRSRFQKNMAQKQQLESGIQRSLTASAEDLSDRTQSTILADPISSVASIKYPESKILLWPPSSPLRASIRFEKEKIDHRFTSFAMSHLSSETTSSIQSIKTCVGSRTNLSSIRPKEWSEVHLKHA</sequence>
<feature type="transmembrane region" description="Helical" evidence="1">
    <location>
        <begin position="49"/>
        <end position="70"/>
    </location>
</feature>
<keyword evidence="1" id="KW-0812">Transmembrane</keyword>
<dbReference type="EMBL" id="PGCI01000165">
    <property type="protein sequence ID" value="PLW36098.1"/>
    <property type="molecule type" value="Genomic_DNA"/>
</dbReference>
<gene>
    <name evidence="2" type="ORF">PCASD_11669</name>
</gene>
<keyword evidence="1" id="KW-1133">Transmembrane helix</keyword>
<proteinExistence type="predicted"/>
<name>A0A2N5UED9_9BASI</name>
<accession>A0A2N5UED9</accession>
<evidence type="ECO:0000313" key="2">
    <source>
        <dbReference type="EMBL" id="PLW36098.1"/>
    </source>
</evidence>
<reference evidence="2 3" key="1">
    <citation type="submission" date="2017-11" db="EMBL/GenBank/DDBJ databases">
        <title>De novo assembly and phasing of dikaryotic genomes from two isolates of Puccinia coronata f. sp. avenae, the causal agent of oat crown rust.</title>
        <authorList>
            <person name="Miller M.E."/>
            <person name="Zhang Y."/>
            <person name="Omidvar V."/>
            <person name="Sperschneider J."/>
            <person name="Schwessinger B."/>
            <person name="Raley C."/>
            <person name="Palmer J.M."/>
            <person name="Garnica D."/>
            <person name="Upadhyaya N."/>
            <person name="Rathjen J."/>
            <person name="Taylor J.M."/>
            <person name="Park R.F."/>
            <person name="Dodds P.N."/>
            <person name="Hirsch C.D."/>
            <person name="Kianian S.F."/>
            <person name="Figueroa M."/>
        </authorList>
    </citation>
    <scope>NUCLEOTIDE SEQUENCE [LARGE SCALE GENOMIC DNA]</scope>
    <source>
        <strain evidence="2">12SD80</strain>
    </source>
</reference>
<protein>
    <submittedName>
        <fullName evidence="2">Uncharacterized protein</fullName>
    </submittedName>
</protein>
<evidence type="ECO:0000256" key="1">
    <source>
        <dbReference type="SAM" id="Phobius"/>
    </source>
</evidence>